<dbReference type="EMBL" id="BLXT01001405">
    <property type="protein sequence ID" value="GFN85327.1"/>
    <property type="molecule type" value="Genomic_DNA"/>
</dbReference>
<evidence type="ECO:0000256" key="1">
    <source>
        <dbReference type="SAM" id="MobiDB-lite"/>
    </source>
</evidence>
<dbReference type="AlphaFoldDB" id="A0AAV3YSU2"/>
<reference evidence="2 3" key="1">
    <citation type="journal article" date="2021" name="Elife">
        <title>Chloroplast acquisition without the gene transfer in kleptoplastic sea slugs, Plakobranchus ocellatus.</title>
        <authorList>
            <person name="Maeda T."/>
            <person name="Takahashi S."/>
            <person name="Yoshida T."/>
            <person name="Shimamura S."/>
            <person name="Takaki Y."/>
            <person name="Nagai Y."/>
            <person name="Toyoda A."/>
            <person name="Suzuki Y."/>
            <person name="Arimoto A."/>
            <person name="Ishii H."/>
            <person name="Satoh N."/>
            <person name="Nishiyama T."/>
            <person name="Hasebe M."/>
            <person name="Maruyama T."/>
            <person name="Minagawa J."/>
            <person name="Obokata J."/>
            <person name="Shigenobu S."/>
        </authorList>
    </citation>
    <scope>NUCLEOTIDE SEQUENCE [LARGE SCALE GENOMIC DNA]</scope>
</reference>
<evidence type="ECO:0000313" key="2">
    <source>
        <dbReference type="EMBL" id="GFN85327.1"/>
    </source>
</evidence>
<accession>A0AAV3YSU2</accession>
<name>A0AAV3YSU2_9GAST</name>
<feature type="region of interest" description="Disordered" evidence="1">
    <location>
        <begin position="152"/>
        <end position="180"/>
    </location>
</feature>
<proteinExistence type="predicted"/>
<comment type="caution">
    <text evidence="2">The sequence shown here is derived from an EMBL/GenBank/DDBJ whole genome shotgun (WGS) entry which is preliminary data.</text>
</comment>
<organism evidence="2 3">
    <name type="scientific">Plakobranchus ocellatus</name>
    <dbReference type="NCBI Taxonomy" id="259542"/>
    <lineage>
        <taxon>Eukaryota</taxon>
        <taxon>Metazoa</taxon>
        <taxon>Spiralia</taxon>
        <taxon>Lophotrochozoa</taxon>
        <taxon>Mollusca</taxon>
        <taxon>Gastropoda</taxon>
        <taxon>Heterobranchia</taxon>
        <taxon>Euthyneura</taxon>
        <taxon>Panpulmonata</taxon>
        <taxon>Sacoglossa</taxon>
        <taxon>Placobranchoidea</taxon>
        <taxon>Plakobranchidae</taxon>
        <taxon>Plakobranchus</taxon>
    </lineage>
</organism>
<keyword evidence="3" id="KW-1185">Reference proteome</keyword>
<protein>
    <submittedName>
        <fullName evidence="2">Uncharacterized protein</fullName>
    </submittedName>
</protein>
<dbReference type="Proteomes" id="UP000735302">
    <property type="component" value="Unassembled WGS sequence"/>
</dbReference>
<gene>
    <name evidence="2" type="ORF">PoB_001183300</name>
</gene>
<evidence type="ECO:0000313" key="3">
    <source>
        <dbReference type="Proteomes" id="UP000735302"/>
    </source>
</evidence>
<sequence>MSREENIRIIKHAGNERSTLSYSVTGRELKGHTEKLCDFTIPAATSVHSVNRKPSFESLRDAKEKKKSLSPAVRSNRVSVYQRLANAPYELQQPFCRGFEFNAIATSLAPRGPKHLRQLPEAENTAWIYAATRGRLVWFLYKASPQQGDLMLSGPPPGQGASGGARTRNRMVSANAGMDS</sequence>